<sequence length="337" mass="37414">MNLCEQTLLISGISGFIGLRTAELAIARGMKVRGLGRSAEKAKQAQKLGVEVMIGSVTDPTTAYKACQGVDIVLHTAGVVQESGSLKHFREVNVGGTVNMAKAAKSVGVKSFTHLSSAMVYGFNYPDGITEDGPLRGENNPFCQTKIEAEAALLQLHAPPDFGIIIIRPGDVYGPGSIPWIVRPLLMMQQKLFALINDGRGVINHLYIDNLIDAIFLAIAKETHGEIFNITDGQKTSWREYFTRLAEMANLPVPYSLPKDEAKLLLRVRQQGQKLFRKKPDLLPETVDFLSRPYTYSIAKAQNMLNFQPKINLEEGMRRTQEWLQITDIQKLMSQQN</sequence>
<dbReference type="SUPFAM" id="SSF51735">
    <property type="entry name" value="NAD(P)-binding Rossmann-fold domains"/>
    <property type="match status" value="1"/>
</dbReference>
<evidence type="ECO:0000259" key="2">
    <source>
        <dbReference type="Pfam" id="PF01370"/>
    </source>
</evidence>
<dbReference type="Proteomes" id="UP000235036">
    <property type="component" value="Unassembled WGS sequence"/>
</dbReference>
<dbReference type="Gene3D" id="3.40.50.720">
    <property type="entry name" value="NAD(P)-binding Rossmann-like Domain"/>
    <property type="match status" value="1"/>
</dbReference>
<evidence type="ECO:0000313" key="4">
    <source>
        <dbReference type="Proteomes" id="UP000235036"/>
    </source>
</evidence>
<evidence type="ECO:0000256" key="1">
    <source>
        <dbReference type="ARBA" id="ARBA00007637"/>
    </source>
</evidence>
<comment type="similarity">
    <text evidence="1">Belongs to the NAD(P)-dependent epimerase/dehydratase family.</text>
</comment>
<organism evidence="3 4">
    <name type="scientific">Fischerella muscicola CCMEE 5323</name>
    <dbReference type="NCBI Taxonomy" id="2019572"/>
    <lineage>
        <taxon>Bacteria</taxon>
        <taxon>Bacillati</taxon>
        <taxon>Cyanobacteriota</taxon>
        <taxon>Cyanophyceae</taxon>
        <taxon>Nostocales</taxon>
        <taxon>Hapalosiphonaceae</taxon>
        <taxon>Fischerella</taxon>
    </lineage>
</organism>
<proteinExistence type="inferred from homology"/>
<dbReference type="InterPro" id="IPR036291">
    <property type="entry name" value="NAD(P)-bd_dom_sf"/>
</dbReference>
<accession>A0A2N6JY13</accession>
<dbReference type="InterPro" id="IPR001509">
    <property type="entry name" value="Epimerase_deHydtase"/>
</dbReference>
<dbReference type="RefSeq" id="WP_016870040.1">
    <property type="nucleotide sequence ID" value="NZ_CAWNVR010000631.1"/>
</dbReference>
<protein>
    <submittedName>
        <fullName evidence="3">Oxidoreductase</fullName>
    </submittedName>
</protein>
<reference evidence="3 4" key="1">
    <citation type="submission" date="2017-08" db="EMBL/GenBank/DDBJ databases">
        <title>Genomes of Fischerella (Mastigocladus) sp. strains.</title>
        <authorList>
            <person name="Miller S.R."/>
        </authorList>
    </citation>
    <scope>NUCLEOTIDE SEQUENCE [LARGE SCALE GENOMIC DNA]</scope>
    <source>
        <strain evidence="3 4">CCMEE 5323</strain>
    </source>
</reference>
<dbReference type="Pfam" id="PF01370">
    <property type="entry name" value="Epimerase"/>
    <property type="match status" value="1"/>
</dbReference>
<evidence type="ECO:0000313" key="3">
    <source>
        <dbReference type="EMBL" id="PLZ85639.1"/>
    </source>
</evidence>
<dbReference type="PANTHER" id="PTHR43000">
    <property type="entry name" value="DTDP-D-GLUCOSE 4,6-DEHYDRATASE-RELATED"/>
    <property type="match status" value="1"/>
</dbReference>
<gene>
    <name evidence="3" type="ORF">CEN44_21955</name>
</gene>
<feature type="domain" description="NAD-dependent epimerase/dehydratase" evidence="2">
    <location>
        <begin position="9"/>
        <end position="230"/>
    </location>
</feature>
<keyword evidence="4" id="KW-1185">Reference proteome</keyword>
<dbReference type="AlphaFoldDB" id="A0A2N6JY13"/>
<name>A0A2N6JY13_FISMU</name>
<comment type="caution">
    <text evidence="3">The sequence shown here is derived from an EMBL/GenBank/DDBJ whole genome shotgun (WGS) entry which is preliminary data.</text>
</comment>
<dbReference type="EMBL" id="NRQW01000509">
    <property type="protein sequence ID" value="PLZ85639.1"/>
    <property type="molecule type" value="Genomic_DNA"/>
</dbReference>